<keyword evidence="4" id="KW-1185">Reference proteome</keyword>
<evidence type="ECO:0000313" key="2">
    <source>
        <dbReference type="EMBL" id="KAF4039891.1"/>
    </source>
</evidence>
<dbReference type="EMBL" id="WSZM01000159">
    <property type="protein sequence ID" value="KAF4039891.1"/>
    <property type="molecule type" value="Genomic_DNA"/>
</dbReference>
<dbReference type="EMBL" id="JAACNO010000015">
    <property type="protein sequence ID" value="KAF4150756.1"/>
    <property type="molecule type" value="Genomic_DNA"/>
</dbReference>
<accession>A0A833WW99</accession>
<comment type="caution">
    <text evidence="2">The sequence shown here is derived from an EMBL/GenBank/DDBJ whole genome shotgun (WGS) entry which is preliminary data.</text>
</comment>
<name>A0A833WW99_PHYIN</name>
<evidence type="ECO:0000313" key="3">
    <source>
        <dbReference type="EMBL" id="KAF4150756.1"/>
    </source>
</evidence>
<gene>
    <name evidence="2" type="ORF">GN244_ATG07925</name>
    <name evidence="3" type="ORF">GN958_ATG00057</name>
</gene>
<organism evidence="2 4">
    <name type="scientific">Phytophthora infestans</name>
    <name type="common">Potato late blight agent</name>
    <name type="synonym">Botrytis infestans</name>
    <dbReference type="NCBI Taxonomy" id="4787"/>
    <lineage>
        <taxon>Eukaryota</taxon>
        <taxon>Sar</taxon>
        <taxon>Stramenopiles</taxon>
        <taxon>Oomycota</taxon>
        <taxon>Peronosporomycetes</taxon>
        <taxon>Peronosporales</taxon>
        <taxon>Peronosporaceae</taxon>
        <taxon>Phytophthora</taxon>
    </lineage>
</organism>
<proteinExistence type="predicted"/>
<protein>
    <submittedName>
        <fullName evidence="2">Uncharacterized protein</fullName>
    </submittedName>
</protein>
<evidence type="ECO:0000256" key="1">
    <source>
        <dbReference type="SAM" id="MobiDB-lite"/>
    </source>
</evidence>
<dbReference type="Proteomes" id="UP000602510">
    <property type="component" value="Unassembled WGS sequence"/>
</dbReference>
<evidence type="ECO:0000313" key="4">
    <source>
        <dbReference type="Proteomes" id="UP000602510"/>
    </source>
</evidence>
<feature type="region of interest" description="Disordered" evidence="1">
    <location>
        <begin position="31"/>
        <end position="76"/>
    </location>
</feature>
<reference evidence="2" key="1">
    <citation type="submission" date="2020-04" db="EMBL/GenBank/DDBJ databases">
        <title>Hybrid Assembly of Korean Phytophthora infestans isolates.</title>
        <authorList>
            <person name="Prokchorchik M."/>
            <person name="Lee Y."/>
            <person name="Seo J."/>
            <person name="Cho J.-H."/>
            <person name="Park Y.-E."/>
            <person name="Jang D.-C."/>
            <person name="Im J.-S."/>
            <person name="Choi J.-G."/>
            <person name="Park H.-J."/>
            <person name="Lee G.-B."/>
            <person name="Lee Y.-G."/>
            <person name="Hong S.-Y."/>
            <person name="Cho K."/>
            <person name="Sohn K.H."/>
        </authorList>
    </citation>
    <scope>NUCLEOTIDE SEQUENCE</scope>
    <source>
        <strain evidence="2">KR_1_A1</strain>
        <strain evidence="3">KR_2_A2</strain>
    </source>
</reference>
<sequence length="306" mass="33470">MGNRVARKKDQQSASAARCQDIVVLAPTPISGAPLDLQLGDLSARKHEGEAEKNEAEVPLSSSQAPPTARDGDDNKEPLEFVRQSYEVEEGPFTLYTQALLLKDQRVFAKASDLLRSLLPTASLTLEARYHLAQCLIAQDPALEWCCEEAQQCLEDVVTAMKSSSNSADAHHAIMYRESLELLAHITIAGKCVDRTLQLLKALLELNSAANSPSDLPAHRQQQTLVSFQPAFCRYTRGDVPDTISSELLCFLPPKCDQKQQSSQEQGSQDIRLSCPLEGIELLLRADALSLREGLTLPAASSTSQM</sequence>
<dbReference type="Proteomes" id="UP000704712">
    <property type="component" value="Unassembled WGS sequence"/>
</dbReference>
<dbReference type="AlphaFoldDB" id="A0A833WW99"/>
<feature type="compositionally biased region" description="Basic and acidic residues" evidence="1">
    <location>
        <begin position="43"/>
        <end position="56"/>
    </location>
</feature>